<dbReference type="AlphaFoldDB" id="A0A182X7Q0"/>
<keyword evidence="2" id="KW-1133">Transmembrane helix</keyword>
<sequence>MANLFECVVSGTGSRWMVGTLILTHLIAYNEAGGPGLMIGMALAALYAALAGTCKSGIKSLQISYIRTTHRVDFFYLFLAKWMDILALFSACAVLVRTLSSCLDAMTGGLARMYILGRNSPANEPWPDVIGVVVIFIVTGMFMLGLENTRIFGLLMTAGVLLVGTLIVIITGLRGNPALFRTEPILPKGVVGLLSGTALSTFTYSNDLLNGNYIKRLLGLVVILLVLLSTELVGACLTMLIKFSSSHDYEAVPILSILELKDFHKLIPAVACLLVLTCSGALLELFPEMYTEIVQLTTSDWRILAKQIGYENRDSGSPTLTIFTGGSLCAMLAFACPLENLTYILAASSVLATLLRSFHFLYLPFRPHYLAQQNESSLGYSRLNTGNRSSSTAGQANTTNGLRTAHSRRSSLWCFKSSNFCSSTKAALAHHVLPGSRGGMSHTLNGGSREEHEREWLLLGEPSSPKGPPHSPPGTVESTVLSDQISDIECIALAKPENMDSEDSSTDIDAIVDEYRQKVTVSTAGYTSDGDTLRLPTANSWYLAIIFIVLIVLGSVITASGLMLWDTIMIIAGVNATILLLFPRYDQASSTSATPALMSCVLTVLASFILFSASFAQSWPALLLWFLAG</sequence>
<feature type="compositionally biased region" description="Polar residues" evidence="1">
    <location>
        <begin position="381"/>
        <end position="402"/>
    </location>
</feature>
<dbReference type="PANTHER" id="PTHR43243">
    <property type="entry name" value="INNER MEMBRANE TRANSPORTER YGJI-RELATED"/>
    <property type="match status" value="1"/>
</dbReference>
<keyword evidence="2" id="KW-0472">Membrane</keyword>
<protein>
    <recommendedName>
        <fullName evidence="5">Amino acid transporter transmembrane domain-containing protein</fullName>
    </recommendedName>
</protein>
<keyword evidence="2" id="KW-0812">Transmembrane</keyword>
<evidence type="ECO:0000313" key="3">
    <source>
        <dbReference type="EnsemblMetazoa" id="AQUA005836-PA"/>
    </source>
</evidence>
<reference evidence="3" key="1">
    <citation type="submission" date="2020-05" db="UniProtKB">
        <authorList>
            <consortium name="EnsemblMetazoa"/>
        </authorList>
    </citation>
    <scope>IDENTIFICATION</scope>
    <source>
        <strain evidence="3">SANGQUA</strain>
    </source>
</reference>
<evidence type="ECO:0000256" key="2">
    <source>
        <dbReference type="SAM" id="Phobius"/>
    </source>
</evidence>
<feature type="transmembrane region" description="Helical" evidence="2">
    <location>
        <begin position="594"/>
        <end position="616"/>
    </location>
</feature>
<feature type="transmembrane region" description="Helical" evidence="2">
    <location>
        <begin position="36"/>
        <end position="54"/>
    </location>
</feature>
<dbReference type="GO" id="GO:0005886">
    <property type="term" value="C:plasma membrane"/>
    <property type="evidence" value="ECO:0007669"/>
    <property type="project" value="TreeGrafter"/>
</dbReference>
<dbReference type="EnsemblMetazoa" id="AQUA005836-RA">
    <property type="protein sequence ID" value="AQUA005836-PA"/>
    <property type="gene ID" value="AQUA005836"/>
</dbReference>
<keyword evidence="4" id="KW-1185">Reference proteome</keyword>
<dbReference type="STRING" id="34691.A0A182X7Q0"/>
<dbReference type="VEuPathDB" id="VectorBase:AQUA005836"/>
<organism evidence="3 4">
    <name type="scientific">Anopheles quadriannulatus</name>
    <name type="common">Mosquito</name>
    <dbReference type="NCBI Taxonomy" id="34691"/>
    <lineage>
        <taxon>Eukaryota</taxon>
        <taxon>Metazoa</taxon>
        <taxon>Ecdysozoa</taxon>
        <taxon>Arthropoda</taxon>
        <taxon>Hexapoda</taxon>
        <taxon>Insecta</taxon>
        <taxon>Pterygota</taxon>
        <taxon>Neoptera</taxon>
        <taxon>Endopterygota</taxon>
        <taxon>Diptera</taxon>
        <taxon>Nematocera</taxon>
        <taxon>Culicoidea</taxon>
        <taxon>Culicidae</taxon>
        <taxon>Anophelinae</taxon>
        <taxon>Anopheles</taxon>
    </lineage>
</organism>
<feature type="transmembrane region" description="Helical" evidence="2">
    <location>
        <begin position="217"/>
        <end position="241"/>
    </location>
</feature>
<feature type="transmembrane region" description="Helical" evidence="2">
    <location>
        <begin position="266"/>
        <end position="286"/>
    </location>
</feature>
<feature type="transmembrane region" description="Helical" evidence="2">
    <location>
        <begin position="126"/>
        <end position="144"/>
    </location>
</feature>
<evidence type="ECO:0000256" key="1">
    <source>
        <dbReference type="SAM" id="MobiDB-lite"/>
    </source>
</evidence>
<feature type="transmembrane region" description="Helical" evidence="2">
    <location>
        <begin position="563"/>
        <end position="582"/>
    </location>
</feature>
<feature type="transmembrane region" description="Helical" evidence="2">
    <location>
        <begin position="185"/>
        <end position="205"/>
    </location>
</feature>
<evidence type="ECO:0000313" key="4">
    <source>
        <dbReference type="Proteomes" id="UP000076407"/>
    </source>
</evidence>
<feature type="transmembrane region" description="Helical" evidence="2">
    <location>
        <begin position="540"/>
        <end position="557"/>
    </location>
</feature>
<dbReference type="Proteomes" id="UP000076407">
    <property type="component" value="Unassembled WGS sequence"/>
</dbReference>
<feature type="transmembrane region" description="Helical" evidence="2">
    <location>
        <begin position="151"/>
        <end position="173"/>
    </location>
</feature>
<feature type="transmembrane region" description="Helical" evidence="2">
    <location>
        <begin position="74"/>
        <end position="96"/>
    </location>
</feature>
<feature type="region of interest" description="Disordered" evidence="1">
    <location>
        <begin position="381"/>
        <end position="403"/>
    </location>
</feature>
<accession>A0A182X7Q0</accession>
<dbReference type="Gene3D" id="1.20.1740.10">
    <property type="entry name" value="Amino acid/polyamine transporter I"/>
    <property type="match status" value="1"/>
</dbReference>
<evidence type="ECO:0008006" key="5">
    <source>
        <dbReference type="Google" id="ProtNLM"/>
    </source>
</evidence>
<dbReference type="GO" id="GO:0015171">
    <property type="term" value="F:amino acid transmembrane transporter activity"/>
    <property type="evidence" value="ECO:0007669"/>
    <property type="project" value="TreeGrafter"/>
</dbReference>
<name>A0A182X7Q0_ANOQN</name>
<dbReference type="PANTHER" id="PTHR43243:SF98">
    <property type="entry name" value="TORN AND DIMINISHED RHABDOMERES, ISOFORM D"/>
    <property type="match status" value="1"/>
</dbReference>
<proteinExistence type="predicted"/>